<dbReference type="EMBL" id="CP015772">
    <property type="protein sequence ID" value="ANH82542.1"/>
    <property type="molecule type" value="Genomic_DNA"/>
</dbReference>
<comment type="similarity">
    <text evidence="8">Belongs to the RNase Z family.</text>
</comment>
<comment type="cofactor">
    <cofactor evidence="8">
        <name>Zn(2+)</name>
        <dbReference type="ChEBI" id="CHEBI:29105"/>
    </cofactor>
    <text evidence="8">Binds 2 Zn(2+) ions.</text>
</comment>
<dbReference type="NCBIfam" id="TIGR02651">
    <property type="entry name" value="RNase_Z"/>
    <property type="match status" value="1"/>
</dbReference>
<evidence type="ECO:0000313" key="9">
    <source>
        <dbReference type="EMBL" id="ANH82542.1"/>
    </source>
</evidence>
<evidence type="ECO:0000256" key="3">
    <source>
        <dbReference type="ARBA" id="ARBA00022722"/>
    </source>
</evidence>
<dbReference type="AlphaFoldDB" id="A0A1A9I7A9"/>
<feature type="binding site" evidence="8">
    <location>
        <position position="209"/>
    </location>
    <ligand>
        <name>Zn(2+)</name>
        <dbReference type="ChEBI" id="CHEBI:29105"/>
        <label>1</label>
        <note>catalytic</note>
    </ligand>
</feature>
<evidence type="ECO:0000256" key="7">
    <source>
        <dbReference type="ARBA" id="ARBA00022833"/>
    </source>
</evidence>
<comment type="catalytic activity">
    <reaction evidence="8">
        <text>Endonucleolytic cleavage of RNA, removing extra 3' nucleotides from tRNA precursor, generating 3' termini of tRNAs. A 3'-hydroxy group is left at the tRNA terminus and a 5'-phosphoryl group is left at the trailer molecule.</text>
        <dbReference type="EC" id="3.1.26.11"/>
    </reaction>
</comment>
<sequence length="301" mass="34749">MLGVIILGNNSAVPAFDRHPTSQLLTMPNRKFLIDCGEGTQIQLIRYKIRRSRISHIFISHLHGDHYFGLAGLLNSFSLLGRQQELHVSGPAGLQEILEMQFRAAHTEMAYPLYFHTIRQAGYLMTVDDVEISCFKTDHRIECYGFVFREKKNPRSIDPEAVKKHNIQYSWFETLQQGKDYKAPDGSIIRNELLTFEAPKGKTYAFCADTKYDESFIPDIKDADMIYHETTYLENFRDQAVKRFHSTSKQAALIAQKAHVKKLLIGHFSSRYDELDDFQKEAREIFPNTDLALEGVCYRMP</sequence>
<dbReference type="Gene3D" id="3.60.15.10">
    <property type="entry name" value="Ribonuclease Z/Hydroxyacylglutathione hydrolase-like"/>
    <property type="match status" value="1"/>
</dbReference>
<dbReference type="InterPro" id="IPR036866">
    <property type="entry name" value="RibonucZ/Hydroxyglut_hydro"/>
</dbReference>
<comment type="function">
    <text evidence="8">Zinc phosphodiesterase, which displays some tRNA 3'-processing endonuclease activity. Probably involved in tRNA maturation, by removing a 3'-trailer from precursor tRNA.</text>
</comment>
<reference evidence="9 10" key="1">
    <citation type="submission" date="2016-05" db="EMBL/GenBank/DDBJ databases">
        <title>Niabella ginsenosidivorans BS26 whole genome sequencing.</title>
        <authorList>
            <person name="Im W.T."/>
            <person name="Siddiqi M.Z."/>
        </authorList>
    </citation>
    <scope>NUCLEOTIDE SEQUENCE [LARGE SCALE GENOMIC DNA]</scope>
    <source>
        <strain evidence="9 10">BS26</strain>
    </source>
</reference>
<dbReference type="RefSeq" id="WP_067758954.1">
    <property type="nucleotide sequence ID" value="NZ_CP015772.1"/>
</dbReference>
<feature type="binding site" evidence="8">
    <location>
        <position position="139"/>
    </location>
    <ligand>
        <name>Zn(2+)</name>
        <dbReference type="ChEBI" id="CHEBI:29105"/>
        <label>1</label>
        <note>catalytic</note>
    </ligand>
</feature>
<gene>
    <name evidence="8" type="primary">rnz</name>
    <name evidence="9" type="ORF">A8C56_17570</name>
</gene>
<keyword evidence="5 8" id="KW-0255">Endonuclease</keyword>
<dbReference type="GO" id="GO:0008270">
    <property type="term" value="F:zinc ion binding"/>
    <property type="evidence" value="ECO:0007669"/>
    <property type="project" value="UniProtKB-UniRule"/>
</dbReference>
<dbReference type="InterPro" id="IPR013471">
    <property type="entry name" value="RNase_Z/BN"/>
</dbReference>
<evidence type="ECO:0000256" key="2">
    <source>
        <dbReference type="ARBA" id="ARBA00022694"/>
    </source>
</evidence>
<dbReference type="OrthoDB" id="9800940at2"/>
<organism evidence="9 10">
    <name type="scientific">Niabella ginsenosidivorans</name>
    <dbReference type="NCBI Taxonomy" id="1176587"/>
    <lineage>
        <taxon>Bacteria</taxon>
        <taxon>Pseudomonadati</taxon>
        <taxon>Bacteroidota</taxon>
        <taxon>Chitinophagia</taxon>
        <taxon>Chitinophagales</taxon>
        <taxon>Chitinophagaceae</taxon>
        <taxon>Niabella</taxon>
    </lineage>
</organism>
<dbReference type="PANTHER" id="PTHR46018">
    <property type="entry name" value="ZINC PHOSPHODIESTERASE ELAC PROTEIN 1"/>
    <property type="match status" value="1"/>
</dbReference>
<feature type="active site" description="Proton acceptor" evidence="8">
    <location>
        <position position="65"/>
    </location>
</feature>
<dbReference type="GO" id="GO:0042781">
    <property type="term" value="F:3'-tRNA processing endoribonuclease activity"/>
    <property type="evidence" value="ECO:0007669"/>
    <property type="project" value="UniProtKB-UniRule"/>
</dbReference>
<accession>A0A1A9I7A9</accession>
<evidence type="ECO:0000256" key="1">
    <source>
        <dbReference type="ARBA" id="ARBA00011738"/>
    </source>
</evidence>
<feature type="binding site" evidence="8">
    <location>
        <position position="209"/>
    </location>
    <ligand>
        <name>Zn(2+)</name>
        <dbReference type="ChEBI" id="CHEBI:29105"/>
        <label>2</label>
        <note>catalytic</note>
    </ligand>
</feature>
<dbReference type="EC" id="3.1.26.11" evidence="8"/>
<feature type="binding site" evidence="8">
    <location>
        <position position="65"/>
    </location>
    <ligand>
        <name>Zn(2+)</name>
        <dbReference type="ChEBI" id="CHEBI:29105"/>
        <label>2</label>
        <note>catalytic</note>
    </ligand>
</feature>
<dbReference type="CDD" id="cd07717">
    <property type="entry name" value="RNaseZ_ZiPD-like_MBL-fold"/>
    <property type="match status" value="1"/>
</dbReference>
<evidence type="ECO:0000256" key="8">
    <source>
        <dbReference type="HAMAP-Rule" id="MF_01818"/>
    </source>
</evidence>
<feature type="binding site" evidence="8">
    <location>
        <position position="66"/>
    </location>
    <ligand>
        <name>Zn(2+)</name>
        <dbReference type="ChEBI" id="CHEBI:29105"/>
        <label>2</label>
        <note>catalytic</note>
    </ligand>
</feature>
<dbReference type="Proteomes" id="UP000077667">
    <property type="component" value="Chromosome"/>
</dbReference>
<evidence type="ECO:0000256" key="6">
    <source>
        <dbReference type="ARBA" id="ARBA00022801"/>
    </source>
</evidence>
<evidence type="ECO:0000313" key="10">
    <source>
        <dbReference type="Proteomes" id="UP000077667"/>
    </source>
</evidence>
<feature type="binding site" evidence="8">
    <location>
        <position position="63"/>
    </location>
    <ligand>
        <name>Zn(2+)</name>
        <dbReference type="ChEBI" id="CHEBI:29105"/>
        <label>1</label>
        <note>catalytic</note>
    </ligand>
</feature>
<evidence type="ECO:0000256" key="4">
    <source>
        <dbReference type="ARBA" id="ARBA00022723"/>
    </source>
</evidence>
<keyword evidence="7 8" id="KW-0862">Zinc</keyword>
<dbReference type="STRING" id="1176587.A8C56_17570"/>
<keyword evidence="3 8" id="KW-0540">Nuclease</keyword>
<dbReference type="PANTHER" id="PTHR46018:SF2">
    <property type="entry name" value="ZINC PHOSPHODIESTERASE ELAC PROTEIN 1"/>
    <property type="match status" value="1"/>
</dbReference>
<feature type="binding site" evidence="8">
    <location>
        <position position="267"/>
    </location>
    <ligand>
        <name>Zn(2+)</name>
        <dbReference type="ChEBI" id="CHEBI:29105"/>
        <label>2</label>
        <note>catalytic</note>
    </ligand>
</feature>
<keyword evidence="6 8" id="KW-0378">Hydrolase</keyword>
<dbReference type="HAMAP" id="MF_01818">
    <property type="entry name" value="RNase_Z_BN"/>
    <property type="match status" value="1"/>
</dbReference>
<keyword evidence="10" id="KW-1185">Reference proteome</keyword>
<dbReference type="Pfam" id="PF23023">
    <property type="entry name" value="Anti-Pycsar_Apyc1"/>
    <property type="match status" value="1"/>
</dbReference>
<dbReference type="NCBIfam" id="NF000801">
    <property type="entry name" value="PRK00055.1-3"/>
    <property type="match status" value="1"/>
</dbReference>
<comment type="subunit">
    <text evidence="1 8">Homodimer.</text>
</comment>
<keyword evidence="4 8" id="KW-0479">Metal-binding</keyword>
<keyword evidence="2 8" id="KW-0819">tRNA processing</keyword>
<feature type="binding site" evidence="8">
    <location>
        <position position="61"/>
    </location>
    <ligand>
        <name>Zn(2+)</name>
        <dbReference type="ChEBI" id="CHEBI:29105"/>
        <label>1</label>
        <note>catalytic</note>
    </ligand>
</feature>
<protein>
    <recommendedName>
        <fullName evidence="8">Ribonuclease Z</fullName>
        <shortName evidence="8">RNase Z</shortName>
        <ecNumber evidence="8">3.1.26.11</ecNumber>
    </recommendedName>
    <alternativeName>
        <fullName evidence="8">tRNA 3 endonuclease</fullName>
    </alternativeName>
    <alternativeName>
        <fullName evidence="8">tRNase Z</fullName>
    </alternativeName>
</protein>
<name>A0A1A9I7A9_9BACT</name>
<evidence type="ECO:0000256" key="5">
    <source>
        <dbReference type="ARBA" id="ARBA00022759"/>
    </source>
</evidence>
<dbReference type="KEGG" id="nia:A8C56_17570"/>
<proteinExistence type="inferred from homology"/>
<dbReference type="SUPFAM" id="SSF56281">
    <property type="entry name" value="Metallo-hydrolase/oxidoreductase"/>
    <property type="match status" value="1"/>
</dbReference>